<dbReference type="Pfam" id="PF01553">
    <property type="entry name" value="Acyltransferase"/>
    <property type="match status" value="1"/>
</dbReference>
<dbReference type="SMART" id="SM00563">
    <property type="entry name" value="PlsC"/>
    <property type="match status" value="1"/>
</dbReference>
<feature type="domain" description="Phospholipid/glycerol acyltransferase" evidence="4">
    <location>
        <begin position="30"/>
        <end position="142"/>
    </location>
</feature>
<dbReference type="GO" id="GO:0016746">
    <property type="term" value="F:acyltransferase activity"/>
    <property type="evidence" value="ECO:0007669"/>
    <property type="project" value="UniProtKB-KW"/>
</dbReference>
<dbReference type="PANTHER" id="PTHR10434">
    <property type="entry name" value="1-ACYL-SN-GLYCEROL-3-PHOSPHATE ACYLTRANSFERASE"/>
    <property type="match status" value="1"/>
</dbReference>
<reference evidence="6" key="1">
    <citation type="journal article" date="2019" name="Int. J. Syst. Evol. Microbiol.">
        <title>The Global Catalogue of Microorganisms (GCM) 10K type strain sequencing project: providing services to taxonomists for standard genome sequencing and annotation.</title>
        <authorList>
            <consortium name="The Broad Institute Genomics Platform"/>
            <consortium name="The Broad Institute Genome Sequencing Center for Infectious Disease"/>
            <person name="Wu L."/>
            <person name="Ma J."/>
        </authorList>
    </citation>
    <scope>NUCLEOTIDE SEQUENCE [LARGE SCALE GENOMIC DNA]</scope>
    <source>
        <strain evidence="6">KCTC 52644</strain>
    </source>
</reference>
<keyword evidence="3 5" id="KW-0012">Acyltransferase</keyword>
<dbReference type="Proteomes" id="UP001597549">
    <property type="component" value="Unassembled WGS sequence"/>
</dbReference>
<dbReference type="EMBL" id="JBHUOL010000006">
    <property type="protein sequence ID" value="MFD2907760.1"/>
    <property type="molecule type" value="Genomic_DNA"/>
</dbReference>
<name>A0ABW5Z5X5_9FLAO</name>
<evidence type="ECO:0000256" key="2">
    <source>
        <dbReference type="ARBA" id="ARBA00022679"/>
    </source>
</evidence>
<dbReference type="InterPro" id="IPR002123">
    <property type="entry name" value="Plipid/glycerol_acylTrfase"/>
</dbReference>
<sequence length="186" mass="21660">MKRIIYKFIFYKIFGWKVVGTIAPEVKKAVLVVVPHTSWWDFFLGIFSRAILKVEINYLAKKELFVFPFKYFFEWTGGRALNRGKNENKVDTIAAVFEQNDVFRLALSPEGTRKKVTTWKTGFYYIALKANVPIIPVAFDYGKKEVVYHEPFYPTGSIEQDLKVLESYYIGVIGKNPEKGFYPENK</sequence>
<evidence type="ECO:0000313" key="6">
    <source>
        <dbReference type="Proteomes" id="UP001597549"/>
    </source>
</evidence>
<protein>
    <submittedName>
        <fullName evidence="5">1-acyl-sn-glycerol-3-phosphate acyltransferase</fullName>
    </submittedName>
</protein>
<organism evidence="5 6">
    <name type="scientific">Flavobacterium ardleyense</name>
    <dbReference type="NCBI Taxonomy" id="2038737"/>
    <lineage>
        <taxon>Bacteria</taxon>
        <taxon>Pseudomonadati</taxon>
        <taxon>Bacteroidota</taxon>
        <taxon>Flavobacteriia</taxon>
        <taxon>Flavobacteriales</taxon>
        <taxon>Flavobacteriaceae</taxon>
        <taxon>Flavobacterium</taxon>
    </lineage>
</organism>
<accession>A0ABW5Z5X5</accession>
<evidence type="ECO:0000259" key="4">
    <source>
        <dbReference type="SMART" id="SM00563"/>
    </source>
</evidence>
<dbReference type="PANTHER" id="PTHR10434:SF9">
    <property type="entry name" value="PHOSPHOLIPID_GLYCEROL ACYLTRANSFERASE DOMAIN-CONTAINING PROTEIN"/>
    <property type="match status" value="1"/>
</dbReference>
<dbReference type="RefSeq" id="WP_379804373.1">
    <property type="nucleotide sequence ID" value="NZ_JBHUOL010000006.1"/>
</dbReference>
<gene>
    <name evidence="5" type="ORF">ACFSX9_03335</name>
</gene>
<keyword evidence="6" id="KW-1185">Reference proteome</keyword>
<proteinExistence type="predicted"/>
<comment type="pathway">
    <text evidence="1">Lipid metabolism.</text>
</comment>
<evidence type="ECO:0000313" key="5">
    <source>
        <dbReference type="EMBL" id="MFD2907760.1"/>
    </source>
</evidence>
<comment type="caution">
    <text evidence="5">The sequence shown here is derived from an EMBL/GenBank/DDBJ whole genome shotgun (WGS) entry which is preliminary data.</text>
</comment>
<evidence type="ECO:0000256" key="1">
    <source>
        <dbReference type="ARBA" id="ARBA00005189"/>
    </source>
</evidence>
<evidence type="ECO:0000256" key="3">
    <source>
        <dbReference type="ARBA" id="ARBA00023315"/>
    </source>
</evidence>
<dbReference type="SUPFAM" id="SSF69593">
    <property type="entry name" value="Glycerol-3-phosphate (1)-acyltransferase"/>
    <property type="match status" value="1"/>
</dbReference>
<keyword evidence="2" id="KW-0808">Transferase</keyword>